<feature type="compositionally biased region" description="Polar residues" evidence="1">
    <location>
        <begin position="480"/>
        <end position="489"/>
    </location>
</feature>
<sequence length="520" mass="53102">MTMQDIMAVATGQVRGLAASGAQAALVTTATTAAGSAPAVVSVTGLAPAQLQAAPQRIAAVAAVGQVAAAPGVATVQGSRLTASQLQAMRQNSLYRQQQQQQQQQQRLQEQQLKQQQLKRLQQQQQQAASGAQAGASGASPGAGQGGAPVAPAPTAKVAVSVAAPQQRPLQQQQQGTKQQQQQQGPGGASSQQAASKPLAITRPITDAEMQQLFKRQELRSKQMTQAQVHLLAQAQQQQQQQQAAAASQQSLTAGVQTPVATLVKTVSAPSALGTSAASVTIPVSAVTMAGVNINVSLPQGKLGIQSKPATTVSQQQQVQLRQLQIQQHLLQQQQRKVTLQTQKVPGLSQAQLQSKGSSPGLAAQLGTVQIVQQGSSGGAKGSALPSATAITVQQIIKQVLPVNQNFLVSGAVTSGGTVGGATTVSPATQMQLHAMLQKSSQQQQQGGTVATVTLAPSGSTGGVTTATLVPTRIMTLQQQPGAPTQTVALKQGLQAPPSEQGSGGGSKRAPHPPHDGGRL</sequence>
<feature type="compositionally biased region" description="Low complexity" evidence="1">
    <location>
        <begin position="148"/>
        <end position="196"/>
    </location>
</feature>
<protein>
    <submittedName>
        <fullName evidence="2">Putative e1a-binding protein</fullName>
    </submittedName>
</protein>
<reference evidence="2" key="1">
    <citation type="journal article" date="2015" name="Sci. Rep.">
        <title>Tissue- and time-dependent transcription in Ixodes ricinus salivary glands and midguts when blood feeding on the vertebrate host.</title>
        <authorList>
            <person name="Kotsyfakis M."/>
            <person name="Schwarz A."/>
            <person name="Erhart J."/>
            <person name="Ribeiro J.M."/>
        </authorList>
    </citation>
    <scope>NUCLEOTIDE SEQUENCE</scope>
    <source>
        <tissue evidence="2">Salivary gland and midgut</tissue>
    </source>
</reference>
<feature type="region of interest" description="Disordered" evidence="1">
    <location>
        <begin position="480"/>
        <end position="520"/>
    </location>
</feature>
<dbReference type="EMBL" id="GANP01011815">
    <property type="protein sequence ID" value="JAB72653.1"/>
    <property type="molecule type" value="mRNA"/>
</dbReference>
<accession>V5HGN9</accession>
<proteinExistence type="evidence at transcript level"/>
<name>V5HGN9_IXORI</name>
<evidence type="ECO:0000313" key="2">
    <source>
        <dbReference type="EMBL" id="JAB72653.1"/>
    </source>
</evidence>
<evidence type="ECO:0000256" key="1">
    <source>
        <dbReference type="SAM" id="MobiDB-lite"/>
    </source>
</evidence>
<feature type="region of interest" description="Disordered" evidence="1">
    <location>
        <begin position="124"/>
        <end position="196"/>
    </location>
</feature>
<feature type="compositionally biased region" description="Low complexity" evidence="1">
    <location>
        <begin position="124"/>
        <end position="140"/>
    </location>
</feature>
<organism evidence="2">
    <name type="scientific">Ixodes ricinus</name>
    <name type="common">Common tick</name>
    <name type="synonym">Acarus ricinus</name>
    <dbReference type="NCBI Taxonomy" id="34613"/>
    <lineage>
        <taxon>Eukaryota</taxon>
        <taxon>Metazoa</taxon>
        <taxon>Ecdysozoa</taxon>
        <taxon>Arthropoda</taxon>
        <taxon>Chelicerata</taxon>
        <taxon>Arachnida</taxon>
        <taxon>Acari</taxon>
        <taxon>Parasitiformes</taxon>
        <taxon>Ixodida</taxon>
        <taxon>Ixodoidea</taxon>
        <taxon>Ixodidae</taxon>
        <taxon>Ixodinae</taxon>
        <taxon>Ixodes</taxon>
    </lineage>
</organism>
<dbReference type="AlphaFoldDB" id="V5HGN9"/>